<keyword evidence="8" id="KW-0325">Glycoprotein</keyword>
<comment type="function">
    <text evidence="10">May be a cell surface adhesion protein.</text>
</comment>
<dbReference type="PANTHER" id="PTHR32382:SF6">
    <property type="entry name" value="FASCICLIN-LIKE ARABINOGALACTAN PROTEIN 14"/>
    <property type="match status" value="1"/>
</dbReference>
<comment type="similarity">
    <text evidence="2">Belongs to the fasciclin-like AGP family.</text>
</comment>
<dbReference type="PANTHER" id="PTHR32382">
    <property type="entry name" value="FASCICLIN-LIKE ARABINOGALACTAN PROTEIN"/>
    <property type="match status" value="1"/>
</dbReference>
<sequence>MRNSSSRIPGFVLTSAFRTELIVMATDVSLIFIVAFFLAVSTTSTALNITEVLGQYPEYGTFNDLLTKTKLAEQIKNRQTITVLTLDNDSISSIANRSIDQLKKILMNHIILDYFDTLKIQKLGKKSAILTTLYQTTGMAMEQQGFLNITRIGPGDVVFGSGVKGAPLVSKLLGSVTAQPFNLSVLHVSTPIVAPGFGDPVLAPPPPPASKPAPAPKKAGATAPSEVEEGDYDGEAPESAPSPAPADAPLADAPTKGKSPPSPEDADEEEAEAPAPSASSRVVDSSIAVVAVMCLVVSLVAF</sequence>
<dbReference type="PROSITE" id="PS50213">
    <property type="entry name" value="FAS1"/>
    <property type="match status" value="1"/>
</dbReference>
<dbReference type="AlphaFoldDB" id="A0A6P5XU31"/>
<dbReference type="RefSeq" id="XP_022731462.1">
    <property type="nucleotide sequence ID" value="XM_022875727.1"/>
</dbReference>
<evidence type="ECO:0000256" key="3">
    <source>
        <dbReference type="ARBA" id="ARBA00022475"/>
    </source>
</evidence>
<evidence type="ECO:0000256" key="7">
    <source>
        <dbReference type="ARBA" id="ARBA00023136"/>
    </source>
</evidence>
<evidence type="ECO:0000256" key="2">
    <source>
        <dbReference type="ARBA" id="ARBA00007843"/>
    </source>
</evidence>
<keyword evidence="3" id="KW-1003">Cell membrane</keyword>
<dbReference type="GeneID" id="111285983"/>
<name>A0A6P5XU31_DURZI</name>
<keyword evidence="12" id="KW-1133">Transmembrane helix</keyword>
<gene>
    <name evidence="15" type="primary">LOC111285983</name>
</gene>
<dbReference type="KEGG" id="dzi:111285983"/>
<feature type="compositionally biased region" description="Pro residues" evidence="11">
    <location>
        <begin position="203"/>
        <end position="215"/>
    </location>
</feature>
<evidence type="ECO:0000313" key="15">
    <source>
        <dbReference type="RefSeq" id="XP_022731462.1"/>
    </source>
</evidence>
<dbReference type="SUPFAM" id="SSF82153">
    <property type="entry name" value="FAS1 domain"/>
    <property type="match status" value="1"/>
</dbReference>
<evidence type="ECO:0000256" key="5">
    <source>
        <dbReference type="ARBA" id="ARBA00022729"/>
    </source>
</evidence>
<evidence type="ECO:0000256" key="6">
    <source>
        <dbReference type="ARBA" id="ARBA00022974"/>
    </source>
</evidence>
<evidence type="ECO:0000313" key="14">
    <source>
        <dbReference type="Proteomes" id="UP000515121"/>
    </source>
</evidence>
<keyword evidence="5" id="KW-0732">Signal</keyword>
<evidence type="ECO:0000256" key="12">
    <source>
        <dbReference type="SAM" id="Phobius"/>
    </source>
</evidence>
<keyword evidence="9" id="KW-0449">Lipoprotein</keyword>
<feature type="transmembrane region" description="Helical" evidence="12">
    <location>
        <begin position="21"/>
        <end position="40"/>
    </location>
</feature>
<evidence type="ECO:0000256" key="9">
    <source>
        <dbReference type="ARBA" id="ARBA00023288"/>
    </source>
</evidence>
<dbReference type="InterPro" id="IPR033254">
    <property type="entry name" value="Plant_FLA"/>
</dbReference>
<dbReference type="GO" id="GO:0005886">
    <property type="term" value="C:plasma membrane"/>
    <property type="evidence" value="ECO:0007669"/>
    <property type="project" value="UniProtKB-SubCell"/>
</dbReference>
<keyword evidence="7 12" id="KW-0472">Membrane</keyword>
<keyword evidence="4" id="KW-0336">GPI-anchor</keyword>
<evidence type="ECO:0000259" key="13">
    <source>
        <dbReference type="PROSITE" id="PS50213"/>
    </source>
</evidence>
<dbReference type="GO" id="GO:0098552">
    <property type="term" value="C:side of membrane"/>
    <property type="evidence" value="ECO:0007669"/>
    <property type="project" value="UniProtKB-KW"/>
</dbReference>
<reference evidence="15" key="1">
    <citation type="submission" date="2025-08" db="UniProtKB">
        <authorList>
            <consortium name="RefSeq"/>
        </authorList>
    </citation>
    <scope>IDENTIFICATION</scope>
    <source>
        <tissue evidence="15">Fruit stalk</tissue>
    </source>
</reference>
<feature type="compositionally biased region" description="Low complexity" evidence="11">
    <location>
        <begin position="273"/>
        <end position="282"/>
    </location>
</feature>
<accession>A0A6P5XU31</accession>
<keyword evidence="14" id="KW-1185">Reference proteome</keyword>
<dbReference type="InterPro" id="IPR036378">
    <property type="entry name" value="FAS1_dom_sf"/>
</dbReference>
<evidence type="ECO:0000256" key="4">
    <source>
        <dbReference type="ARBA" id="ARBA00022622"/>
    </source>
</evidence>
<dbReference type="Gene3D" id="2.30.180.10">
    <property type="entry name" value="FAS1 domain"/>
    <property type="match status" value="1"/>
</dbReference>
<proteinExistence type="inferred from homology"/>
<dbReference type="InterPro" id="IPR000782">
    <property type="entry name" value="FAS1_domain"/>
</dbReference>
<dbReference type="OrthoDB" id="694090at2759"/>
<comment type="subcellular location">
    <subcellularLocation>
        <location evidence="1">Cell membrane</location>
        <topology evidence="1">Lipid-anchor</topology>
        <topology evidence="1">GPI-anchor</topology>
    </subcellularLocation>
</comment>
<dbReference type="Proteomes" id="UP000515121">
    <property type="component" value="Unplaced"/>
</dbReference>
<keyword evidence="6" id="KW-0654">Proteoglycan</keyword>
<keyword evidence="12" id="KW-0812">Transmembrane</keyword>
<feature type="compositionally biased region" description="Acidic residues" evidence="11">
    <location>
        <begin position="226"/>
        <end position="236"/>
    </location>
</feature>
<protein>
    <submittedName>
        <fullName evidence="15">Fasciclin-like arabinogalactan protein 3</fullName>
    </submittedName>
</protein>
<organism evidence="14 15">
    <name type="scientific">Durio zibethinus</name>
    <name type="common">Durian</name>
    <dbReference type="NCBI Taxonomy" id="66656"/>
    <lineage>
        <taxon>Eukaryota</taxon>
        <taxon>Viridiplantae</taxon>
        <taxon>Streptophyta</taxon>
        <taxon>Embryophyta</taxon>
        <taxon>Tracheophyta</taxon>
        <taxon>Spermatophyta</taxon>
        <taxon>Magnoliopsida</taxon>
        <taxon>eudicotyledons</taxon>
        <taxon>Gunneridae</taxon>
        <taxon>Pentapetalae</taxon>
        <taxon>rosids</taxon>
        <taxon>malvids</taxon>
        <taxon>Malvales</taxon>
        <taxon>Malvaceae</taxon>
        <taxon>Helicteroideae</taxon>
        <taxon>Durio</taxon>
    </lineage>
</organism>
<evidence type="ECO:0000256" key="11">
    <source>
        <dbReference type="SAM" id="MobiDB-lite"/>
    </source>
</evidence>
<dbReference type="FunFam" id="2.30.180.10:FF:000015">
    <property type="entry name" value="Fasciclin-like arabinogalactan protein 3"/>
    <property type="match status" value="1"/>
</dbReference>
<feature type="domain" description="FAS1" evidence="13">
    <location>
        <begin position="46"/>
        <end position="193"/>
    </location>
</feature>
<evidence type="ECO:0000256" key="8">
    <source>
        <dbReference type="ARBA" id="ARBA00023180"/>
    </source>
</evidence>
<evidence type="ECO:0000256" key="10">
    <source>
        <dbReference type="ARBA" id="ARBA00024686"/>
    </source>
</evidence>
<evidence type="ECO:0000256" key="1">
    <source>
        <dbReference type="ARBA" id="ARBA00004609"/>
    </source>
</evidence>
<feature type="region of interest" description="Disordered" evidence="11">
    <location>
        <begin position="203"/>
        <end position="282"/>
    </location>
</feature>
<dbReference type="Pfam" id="PF02469">
    <property type="entry name" value="Fasciclin"/>
    <property type="match status" value="1"/>
</dbReference>